<sequence length="672" mass="80167">MSAYIADKARELLKEDSTLLENTDLNRFTGKFSDVIKDVLGIYEKCKKEANKNNDICKISEQIEKHFGKNGEELKLDMDESKRCFYLLYWMSDKIEECKYNFHCMNWLYEKLEIFWKSSSCCGIKEDGSCTTKFEKEFDMKVLKNKKELYRFVEYYKNISKNLKEEITKKEKTFCTYVKHMFDLYHVLLEQFNKYKLKKYENALKYFKSNFENPVDLNNLKKECKYENLSITSPTEEEDSELPEQVNFKRFIPESLYFSEKGENPPEGMNDILKGTPSYELYEEFNKEEDKTGANSYCEEFFKSDDNYKSEAVKICKQIINNFNKLYENEITIKADNRCLHYKNWVYHKIWTLITTKAEYENTEKIIKQFVDIQTKKNIPKNKEERVCHYYFNFNDFIELNARKEEKDLYDYFKNYYTIEKKIPANTQEKKKYNDYLEYIYKLYKVHKIGWRCCDDSGIDPLCNHYFKCEIEYNPNDLIDILNGASRETIKKKYENIKNVHIGENKNKLVPDKENVMRIQFGRCSRMYDPDDKTKVISLRCDYQASHDHLENFHKKLPDGKKRDNAKVTTSTSISPVDMSDSSGMLNMAEEESNPVSYKIPTSVALGLGTVFVFFLYYKFTPFGSLFGKRDKGITRFEDDFNEEYMQELYHGSEYEDVNPNNRRIQIAYQRA</sequence>
<keyword evidence="2" id="KW-0472">Membrane</keyword>
<evidence type="ECO:0000313" key="4">
    <source>
        <dbReference type="Proteomes" id="UP000078555"/>
    </source>
</evidence>
<reference evidence="4" key="1">
    <citation type="submission" date="2016-05" db="EMBL/GenBank/DDBJ databases">
        <authorList>
            <person name="Naeem Raeece"/>
        </authorList>
    </citation>
    <scope>NUCLEOTIDE SEQUENCE [LARGE SCALE GENOMIC DNA]</scope>
</reference>
<evidence type="ECO:0000256" key="1">
    <source>
        <dbReference type="SAM" id="MobiDB-lite"/>
    </source>
</evidence>
<accession>A0A1A9A4E4</accession>
<keyword evidence="2" id="KW-1133">Transmembrane helix</keyword>
<dbReference type="Pfam" id="PF05795">
    <property type="entry name" value="Plasmodium_Vir"/>
    <property type="match status" value="1"/>
</dbReference>
<feature type="compositionally biased region" description="Basic and acidic residues" evidence="1">
    <location>
        <begin position="554"/>
        <end position="566"/>
    </location>
</feature>
<evidence type="ECO:0000256" key="2">
    <source>
        <dbReference type="SAM" id="Phobius"/>
    </source>
</evidence>
<keyword evidence="2" id="KW-0812">Transmembrane</keyword>
<dbReference type="Proteomes" id="UP000078555">
    <property type="component" value="Unassembled WGS sequence"/>
</dbReference>
<proteinExistence type="predicted"/>
<gene>
    <name evidence="3" type="ORF">POVWA1_062190</name>
</gene>
<dbReference type="AlphaFoldDB" id="A0A1A9A4E4"/>
<evidence type="ECO:0000313" key="3">
    <source>
        <dbReference type="EMBL" id="SBT50980.1"/>
    </source>
</evidence>
<dbReference type="EMBL" id="FLRD01000175">
    <property type="protein sequence ID" value="SBT50980.1"/>
    <property type="molecule type" value="Genomic_DNA"/>
</dbReference>
<organism evidence="3 4">
    <name type="scientific">Plasmodium ovale wallikeri</name>
    <dbReference type="NCBI Taxonomy" id="864142"/>
    <lineage>
        <taxon>Eukaryota</taxon>
        <taxon>Sar</taxon>
        <taxon>Alveolata</taxon>
        <taxon>Apicomplexa</taxon>
        <taxon>Aconoidasida</taxon>
        <taxon>Haemosporida</taxon>
        <taxon>Plasmodiidae</taxon>
        <taxon>Plasmodium</taxon>
        <taxon>Plasmodium (Plasmodium)</taxon>
    </lineage>
</organism>
<protein>
    <submittedName>
        <fullName evidence="3">PIR Superfamily Protein</fullName>
    </submittedName>
</protein>
<feature type="transmembrane region" description="Helical" evidence="2">
    <location>
        <begin position="600"/>
        <end position="620"/>
    </location>
</feature>
<dbReference type="InterPro" id="IPR008780">
    <property type="entry name" value="Plasmodium_Vir"/>
</dbReference>
<feature type="region of interest" description="Disordered" evidence="1">
    <location>
        <begin position="554"/>
        <end position="574"/>
    </location>
</feature>
<keyword evidence="4" id="KW-1185">Reference proteome</keyword>
<name>A0A1A9A4E4_PLAOA</name>